<dbReference type="Gene3D" id="1.10.3430.10">
    <property type="entry name" value="Ammonium transporter AmtB like domains"/>
    <property type="match status" value="1"/>
</dbReference>
<evidence type="ECO:0000256" key="1">
    <source>
        <dbReference type="ARBA" id="ARBA00004141"/>
    </source>
</evidence>
<feature type="transmembrane region" description="Helical" evidence="8">
    <location>
        <begin position="126"/>
        <end position="147"/>
    </location>
</feature>
<evidence type="ECO:0000259" key="9">
    <source>
        <dbReference type="Pfam" id="PF00909"/>
    </source>
</evidence>
<proteinExistence type="inferred from homology"/>
<protein>
    <submittedName>
        <fullName evidence="10">Ammonium transporter</fullName>
    </submittedName>
</protein>
<evidence type="ECO:0000256" key="2">
    <source>
        <dbReference type="ARBA" id="ARBA00005887"/>
    </source>
</evidence>
<comment type="subcellular location">
    <subcellularLocation>
        <location evidence="1">Membrane</location>
        <topology evidence="1">Multi-pass membrane protein</topology>
    </subcellularLocation>
</comment>
<reference evidence="10" key="2">
    <citation type="journal article" date="2014" name="ISME J.">
        <title>Microbial stratification in low pH oxic and suboxic macroscopic growths along an acid mine drainage.</title>
        <authorList>
            <person name="Mendez-Garcia C."/>
            <person name="Mesa V."/>
            <person name="Sprenger R.R."/>
            <person name="Richter M."/>
            <person name="Diez M.S."/>
            <person name="Solano J."/>
            <person name="Bargiela R."/>
            <person name="Golyshina O.V."/>
            <person name="Manteca A."/>
            <person name="Ramos J.L."/>
            <person name="Gallego J.R."/>
            <person name="Llorente I."/>
            <person name="Martins Dos Santos V.A."/>
            <person name="Jensen O.N."/>
            <person name="Pelaez A.I."/>
            <person name="Sanchez J."/>
            <person name="Ferrer M."/>
        </authorList>
    </citation>
    <scope>NUCLEOTIDE SEQUENCE</scope>
</reference>
<dbReference type="GO" id="GO:0005886">
    <property type="term" value="C:plasma membrane"/>
    <property type="evidence" value="ECO:0007669"/>
    <property type="project" value="TreeGrafter"/>
</dbReference>
<comment type="caution">
    <text evidence="10">The sequence shown here is derived from an EMBL/GenBank/DDBJ whole genome shotgun (WGS) entry which is preliminary data.</text>
</comment>
<reference evidence="10" key="1">
    <citation type="submission" date="2013-08" db="EMBL/GenBank/DDBJ databases">
        <authorList>
            <person name="Mendez C."/>
            <person name="Richter M."/>
            <person name="Ferrer M."/>
            <person name="Sanchez J."/>
        </authorList>
    </citation>
    <scope>NUCLEOTIDE SEQUENCE</scope>
</reference>
<dbReference type="AlphaFoldDB" id="T1AWA7"/>
<evidence type="ECO:0000313" key="10">
    <source>
        <dbReference type="EMBL" id="EQD46380.1"/>
    </source>
</evidence>
<dbReference type="GO" id="GO:0008519">
    <property type="term" value="F:ammonium channel activity"/>
    <property type="evidence" value="ECO:0007669"/>
    <property type="project" value="InterPro"/>
</dbReference>
<name>T1AWA7_9ZZZZ</name>
<dbReference type="InterPro" id="IPR029020">
    <property type="entry name" value="Ammonium/urea_transptr"/>
</dbReference>
<feature type="transmembrane region" description="Helical" evidence="8">
    <location>
        <begin position="99"/>
        <end position="120"/>
    </location>
</feature>
<keyword evidence="4 8" id="KW-0812">Transmembrane</keyword>
<keyword evidence="5 8" id="KW-1133">Transmembrane helix</keyword>
<dbReference type="Pfam" id="PF00909">
    <property type="entry name" value="Ammonium_transp"/>
    <property type="match status" value="1"/>
</dbReference>
<gene>
    <name evidence="10" type="ORF">B1A_14640</name>
</gene>
<evidence type="ECO:0000256" key="3">
    <source>
        <dbReference type="ARBA" id="ARBA00022448"/>
    </source>
</evidence>
<evidence type="ECO:0000256" key="5">
    <source>
        <dbReference type="ARBA" id="ARBA00022989"/>
    </source>
</evidence>
<dbReference type="PANTHER" id="PTHR43029">
    <property type="entry name" value="AMMONIUM TRANSPORTER MEP2"/>
    <property type="match status" value="1"/>
</dbReference>
<dbReference type="InterPro" id="IPR024041">
    <property type="entry name" value="NH4_transpt_AmtB-like_dom"/>
</dbReference>
<evidence type="ECO:0000256" key="6">
    <source>
        <dbReference type="ARBA" id="ARBA00023136"/>
    </source>
</evidence>
<accession>T1AWA7</accession>
<evidence type="ECO:0000256" key="7">
    <source>
        <dbReference type="ARBA" id="ARBA00023177"/>
    </source>
</evidence>
<dbReference type="SUPFAM" id="SSF111352">
    <property type="entry name" value="Ammonium transporter"/>
    <property type="match status" value="1"/>
</dbReference>
<dbReference type="PANTHER" id="PTHR43029:SF10">
    <property type="entry name" value="AMMONIUM TRANSPORTER MEP2"/>
    <property type="match status" value="1"/>
</dbReference>
<organism evidence="10">
    <name type="scientific">mine drainage metagenome</name>
    <dbReference type="NCBI Taxonomy" id="410659"/>
    <lineage>
        <taxon>unclassified sequences</taxon>
        <taxon>metagenomes</taxon>
        <taxon>ecological metagenomes</taxon>
    </lineage>
</organism>
<evidence type="ECO:0000256" key="8">
    <source>
        <dbReference type="SAM" id="Phobius"/>
    </source>
</evidence>
<sequence>MGLMSVPGLAVLYGGLVKRKFAVNSAMMVLYAFAAVLLVWVLWGYNMGFGAPWKLGPGILSAIVGMPGPVLGAGVVQARAVIPLLQSAMPAMRFPGSALIYFQFAFAAITPGLLAGAVLGRMNFKAWMLFVPIWSTLVYSVVAFMMWGGGWLAQLGAVDYSG</sequence>
<feature type="domain" description="Ammonium transporter AmtB-like" evidence="9">
    <location>
        <begin position="3"/>
        <end position="162"/>
    </location>
</feature>
<evidence type="ECO:0000256" key="4">
    <source>
        <dbReference type="ARBA" id="ARBA00022692"/>
    </source>
</evidence>
<feature type="non-terminal residue" evidence="10">
    <location>
        <position position="162"/>
    </location>
</feature>
<keyword evidence="7" id="KW-0924">Ammonia transport</keyword>
<dbReference type="EMBL" id="AUZX01010747">
    <property type="protein sequence ID" value="EQD46380.1"/>
    <property type="molecule type" value="Genomic_DNA"/>
</dbReference>
<comment type="similarity">
    <text evidence="2">Belongs to the ammonia transporter channel (TC 1.A.11.2) family.</text>
</comment>
<keyword evidence="3" id="KW-0813">Transport</keyword>
<feature type="transmembrane region" description="Helical" evidence="8">
    <location>
        <begin position="21"/>
        <end position="43"/>
    </location>
</feature>
<keyword evidence="6 8" id="KW-0472">Membrane</keyword>
<dbReference type="InterPro" id="IPR001905">
    <property type="entry name" value="Ammonium_transpt"/>
</dbReference>